<proteinExistence type="predicted"/>
<dbReference type="RefSeq" id="WP_150385181.1">
    <property type="nucleotide sequence ID" value="NZ_BAAAFS010000007.1"/>
</dbReference>
<organism evidence="1 2">
    <name type="scientific">Morganella psychrotolerans</name>
    <dbReference type="NCBI Taxonomy" id="368603"/>
    <lineage>
        <taxon>Bacteria</taxon>
        <taxon>Pseudomonadati</taxon>
        <taxon>Pseudomonadota</taxon>
        <taxon>Gammaproteobacteria</taxon>
        <taxon>Enterobacterales</taxon>
        <taxon>Morganellaceae</taxon>
        <taxon>Morganella</taxon>
    </lineage>
</organism>
<protein>
    <submittedName>
        <fullName evidence="1">Uncharacterized protein</fullName>
    </submittedName>
</protein>
<dbReference type="EMBL" id="VXKB01000008">
    <property type="protein sequence ID" value="KAA8713065.1"/>
    <property type="molecule type" value="Genomic_DNA"/>
</dbReference>
<sequence length="94" mass="10626">MDKLKVTQFRATPKAQSKLDVLKKRLREGGVKPSIDIVLNTIIENITLADFDRLAKNLIASNSVKSQIMEMFNNGQLTQEMLDALKPNIEAREK</sequence>
<comment type="caution">
    <text evidence="1">The sequence shown here is derived from an EMBL/GenBank/DDBJ whole genome shotgun (WGS) entry which is preliminary data.</text>
</comment>
<reference evidence="1 2" key="1">
    <citation type="submission" date="2019-09" db="EMBL/GenBank/DDBJ databases">
        <title>Draft genome sequence of various Type strains from the CCUG.</title>
        <authorList>
            <person name="Pineiro-Iglesias B."/>
            <person name="Tunovic T."/>
            <person name="Unosson C."/>
            <person name="Inganas E."/>
            <person name="Ohlen M."/>
            <person name="Cardew S."/>
            <person name="Jensie-Markopoulos S."/>
            <person name="Salva-Serra F."/>
            <person name="Jaen-Luchoro D."/>
            <person name="Karlsson R."/>
            <person name="Svensson-Stadler L."/>
            <person name="Chun J."/>
            <person name="Moore E."/>
        </authorList>
    </citation>
    <scope>NUCLEOTIDE SEQUENCE [LARGE SCALE GENOMIC DNA]</scope>
    <source>
        <strain evidence="1 2">CCUG 53682T</strain>
    </source>
</reference>
<name>A0A5M9R0Q9_9GAMM</name>
<evidence type="ECO:0000313" key="1">
    <source>
        <dbReference type="EMBL" id="KAA8713065.1"/>
    </source>
</evidence>
<gene>
    <name evidence="1" type="ORF">F4V73_18295</name>
</gene>
<dbReference type="AlphaFoldDB" id="A0A5M9R0Q9"/>
<dbReference type="Proteomes" id="UP000322181">
    <property type="component" value="Unassembled WGS sequence"/>
</dbReference>
<accession>A0A5M9R0Q9</accession>
<evidence type="ECO:0000313" key="2">
    <source>
        <dbReference type="Proteomes" id="UP000322181"/>
    </source>
</evidence>